<feature type="compositionally biased region" description="Polar residues" evidence="1">
    <location>
        <begin position="29"/>
        <end position="45"/>
    </location>
</feature>
<evidence type="ECO:0000313" key="3">
    <source>
        <dbReference type="EMBL" id="CAF3925646.1"/>
    </source>
</evidence>
<feature type="region of interest" description="Disordered" evidence="1">
    <location>
        <begin position="1"/>
        <end position="66"/>
    </location>
</feature>
<feature type="non-terminal residue" evidence="3">
    <location>
        <position position="66"/>
    </location>
</feature>
<evidence type="ECO:0000313" key="4">
    <source>
        <dbReference type="EMBL" id="CAF4485759.1"/>
    </source>
</evidence>
<dbReference type="Proteomes" id="UP000676336">
    <property type="component" value="Unassembled WGS sequence"/>
</dbReference>
<protein>
    <submittedName>
        <fullName evidence="3">Uncharacterized protein</fullName>
    </submittedName>
</protein>
<evidence type="ECO:0000256" key="1">
    <source>
        <dbReference type="SAM" id="MobiDB-lite"/>
    </source>
</evidence>
<dbReference type="AlphaFoldDB" id="A0A8S2LYR0"/>
<reference evidence="3" key="1">
    <citation type="submission" date="2021-02" db="EMBL/GenBank/DDBJ databases">
        <authorList>
            <person name="Nowell W R."/>
        </authorList>
    </citation>
    <scope>NUCLEOTIDE SEQUENCE</scope>
</reference>
<gene>
    <name evidence="2" type="ORF">BYL167_LOCUS6785</name>
    <name evidence="3" type="ORF">GIL414_LOCUS7807</name>
    <name evidence="4" type="ORF">SMN809_LOCUS34238</name>
</gene>
<feature type="compositionally biased region" description="Low complexity" evidence="1">
    <location>
        <begin position="46"/>
        <end position="56"/>
    </location>
</feature>
<dbReference type="EMBL" id="CAJOBH010001689">
    <property type="protein sequence ID" value="CAF3868489.1"/>
    <property type="molecule type" value="Genomic_DNA"/>
</dbReference>
<dbReference type="EMBL" id="CAJOBJ010002435">
    <property type="protein sequence ID" value="CAF3925646.1"/>
    <property type="molecule type" value="Genomic_DNA"/>
</dbReference>
<dbReference type="Proteomes" id="UP000681720">
    <property type="component" value="Unassembled WGS sequence"/>
</dbReference>
<name>A0A8S2LYR0_9BILA</name>
<accession>A0A8S2LYR0</accession>
<organism evidence="3 5">
    <name type="scientific">Rotaria magnacalcarata</name>
    <dbReference type="NCBI Taxonomy" id="392030"/>
    <lineage>
        <taxon>Eukaryota</taxon>
        <taxon>Metazoa</taxon>
        <taxon>Spiralia</taxon>
        <taxon>Gnathifera</taxon>
        <taxon>Rotifera</taxon>
        <taxon>Eurotatoria</taxon>
        <taxon>Bdelloidea</taxon>
        <taxon>Philodinida</taxon>
        <taxon>Philodinidae</taxon>
        <taxon>Rotaria</taxon>
    </lineage>
</organism>
<proteinExistence type="predicted"/>
<comment type="caution">
    <text evidence="3">The sequence shown here is derived from an EMBL/GenBank/DDBJ whole genome shotgun (WGS) entry which is preliminary data.</text>
</comment>
<dbReference type="Proteomes" id="UP000681967">
    <property type="component" value="Unassembled WGS sequence"/>
</dbReference>
<sequence length="66" mass="6992">MTSRRGVFFSSKSRSADSNLIVDGKNRSPPKTESSSTSNIIQNVDQTSSSSNSQTSPPKLETVATG</sequence>
<evidence type="ECO:0000313" key="2">
    <source>
        <dbReference type="EMBL" id="CAF3868489.1"/>
    </source>
</evidence>
<evidence type="ECO:0000313" key="5">
    <source>
        <dbReference type="Proteomes" id="UP000681720"/>
    </source>
</evidence>
<dbReference type="EMBL" id="CAJOBI010077936">
    <property type="protein sequence ID" value="CAF4485759.1"/>
    <property type="molecule type" value="Genomic_DNA"/>
</dbReference>